<name>A0ABQ9XKY4_9EUKA</name>
<dbReference type="InterPro" id="IPR040354">
    <property type="entry name" value="TCTN1-3"/>
</dbReference>
<comment type="caution">
    <text evidence="3">The sequence shown here is derived from an EMBL/GenBank/DDBJ whole genome shotgun (WGS) entry which is preliminary data.</text>
</comment>
<evidence type="ECO:0000256" key="1">
    <source>
        <dbReference type="SAM" id="SignalP"/>
    </source>
</evidence>
<dbReference type="PANTHER" id="PTHR14611">
    <property type="entry name" value="TECTONIC FAMILY MEMBER"/>
    <property type="match status" value="1"/>
</dbReference>
<evidence type="ECO:0000313" key="3">
    <source>
        <dbReference type="EMBL" id="KAK2953093.1"/>
    </source>
</evidence>
<dbReference type="EMBL" id="JARBJD010000095">
    <property type="protein sequence ID" value="KAK2953093.1"/>
    <property type="molecule type" value="Genomic_DNA"/>
</dbReference>
<gene>
    <name evidence="3" type="ORF">BLNAU_11878</name>
</gene>
<feature type="chain" id="PRO_5046775288" description="Tectonic-1-3 N-terminal domain-containing protein" evidence="1">
    <location>
        <begin position="16"/>
        <end position="489"/>
    </location>
</feature>
<reference evidence="3 4" key="1">
    <citation type="journal article" date="2022" name="bioRxiv">
        <title>Genomics of Preaxostyla Flagellates Illuminates Evolutionary Transitions and the Path Towards Mitochondrial Loss.</title>
        <authorList>
            <person name="Novak L.V.F."/>
            <person name="Treitli S.C."/>
            <person name="Pyrih J."/>
            <person name="Halakuc P."/>
            <person name="Pipaliya S.V."/>
            <person name="Vacek V."/>
            <person name="Brzon O."/>
            <person name="Soukal P."/>
            <person name="Eme L."/>
            <person name="Dacks J.B."/>
            <person name="Karnkowska A."/>
            <person name="Elias M."/>
            <person name="Hampl V."/>
        </authorList>
    </citation>
    <scope>NUCLEOTIDE SEQUENCE [LARGE SCALE GENOMIC DNA]</scope>
    <source>
        <strain evidence="3">NAU3</strain>
        <tissue evidence="3">Gut</tissue>
    </source>
</reference>
<dbReference type="Pfam" id="PF25752">
    <property type="entry name" value="DUF1619_N"/>
    <property type="match status" value="1"/>
</dbReference>
<accession>A0ABQ9XKY4</accession>
<proteinExistence type="predicted"/>
<keyword evidence="1" id="KW-0732">Signal</keyword>
<feature type="signal peptide" evidence="1">
    <location>
        <begin position="1"/>
        <end position="15"/>
    </location>
</feature>
<dbReference type="PANTHER" id="PTHR14611:SF2">
    <property type="entry name" value="TECTONIC"/>
    <property type="match status" value="1"/>
</dbReference>
<dbReference type="InterPro" id="IPR057724">
    <property type="entry name" value="TCTN1-3_N"/>
</dbReference>
<evidence type="ECO:0000313" key="4">
    <source>
        <dbReference type="Proteomes" id="UP001281761"/>
    </source>
</evidence>
<sequence>MVVASFLSLISLILSEPTVNPSDKTLGNCTCDLDPDSCDLMCPCDPKCPAYSDLFPVLLPPHPNSRKAVFCNATDFTRKVNIPSSSYRWGTVSDTMFCIQFQNNPSLGFRYTSIAKEKTLTETEVSDQIKEAEYQFNTTLILEPPTAGYKVGNILYDTTQQPFKFYGGSFSGKCTTFGTIEYGVKKRISCGAGPVTFGNLITMLGTVAITSDGTTSPPVSAMNSAKTALNAEFVQSATIIFQHTTPGEISSVLIIGVEGASDNQHIELGIEWRAEPQSTTHPQSGNPGYLPLSPLLVLDGTDATNPFGYVTVTTPGQQFTELIRFEKNLHFQTVGPTASTPATFFALSNITHIGQYGLADPANPDDWVEVFNEAAPCDGDAAMKQIGSSLQILVENTGFVKNPQPRVVGAQMRSQCVDPANFGTPANHQFFFDVTFVTTKKQQLSEDLLGPPPIARLPEDFLYPIRKTGAFSIRPLTSIVSILLLTFLL</sequence>
<feature type="domain" description="Tectonic-1-3 N-terminal" evidence="2">
    <location>
        <begin position="24"/>
        <end position="106"/>
    </location>
</feature>
<evidence type="ECO:0000259" key="2">
    <source>
        <dbReference type="Pfam" id="PF25752"/>
    </source>
</evidence>
<dbReference type="Proteomes" id="UP001281761">
    <property type="component" value="Unassembled WGS sequence"/>
</dbReference>
<organism evidence="3 4">
    <name type="scientific">Blattamonas nauphoetae</name>
    <dbReference type="NCBI Taxonomy" id="2049346"/>
    <lineage>
        <taxon>Eukaryota</taxon>
        <taxon>Metamonada</taxon>
        <taxon>Preaxostyla</taxon>
        <taxon>Oxymonadida</taxon>
        <taxon>Blattamonas</taxon>
    </lineage>
</organism>
<protein>
    <recommendedName>
        <fullName evidence="2">Tectonic-1-3 N-terminal domain-containing protein</fullName>
    </recommendedName>
</protein>
<keyword evidence="4" id="KW-1185">Reference proteome</keyword>